<keyword evidence="11 14" id="KW-0418">Kinase</keyword>
<feature type="binding site" evidence="16">
    <location>
        <begin position="65"/>
        <end position="67"/>
    </location>
    <ligand>
        <name>GTP</name>
        <dbReference type="ChEBI" id="CHEBI:37565"/>
    </ligand>
</feature>
<dbReference type="EC" id="2.7.7.62" evidence="14"/>
<dbReference type="UniPathway" id="UPA00148">
    <property type="reaction ID" value="UER00236"/>
</dbReference>
<comment type="pathway">
    <text evidence="6 14">Cofactor biosynthesis; adenosylcobalamin biosynthesis; adenosylcobalamin from cob(II)yrinate a,c-diamide: step 5/7.</text>
</comment>
<gene>
    <name evidence="17" type="ORF">BCF38_10945</name>
    <name evidence="18" type="ORF">SAMN05421539_10945</name>
</gene>
<dbReference type="GO" id="GO:0005524">
    <property type="term" value="F:ATP binding"/>
    <property type="evidence" value="ECO:0007669"/>
    <property type="project" value="UniProtKB-UniRule"/>
</dbReference>
<protein>
    <recommendedName>
        <fullName evidence="14">Bifunctional adenosylcobalamin biosynthesis protein</fullName>
        <ecNumber evidence="14">2.7.1.156</ecNumber>
        <ecNumber evidence="14">2.7.7.62</ecNumber>
    </recommendedName>
</protein>
<evidence type="ECO:0000256" key="11">
    <source>
        <dbReference type="ARBA" id="ARBA00022777"/>
    </source>
</evidence>
<evidence type="ECO:0000313" key="20">
    <source>
        <dbReference type="Proteomes" id="UP000251571"/>
    </source>
</evidence>
<evidence type="ECO:0000256" key="13">
    <source>
        <dbReference type="ARBA" id="ARBA00023134"/>
    </source>
</evidence>
<comment type="similarity">
    <text evidence="7 14">Belongs to the CobU/CobP family.</text>
</comment>
<comment type="catalytic activity">
    <reaction evidence="2 14">
        <text>adenosylcob(III)inamide phosphate + GTP + H(+) = adenosylcob(III)inamide-GDP + diphosphate</text>
        <dbReference type="Rhea" id="RHEA:22712"/>
        <dbReference type="ChEBI" id="CHEBI:15378"/>
        <dbReference type="ChEBI" id="CHEBI:33019"/>
        <dbReference type="ChEBI" id="CHEBI:37565"/>
        <dbReference type="ChEBI" id="CHEBI:58502"/>
        <dbReference type="ChEBI" id="CHEBI:60487"/>
        <dbReference type="EC" id="2.7.7.62"/>
    </reaction>
</comment>
<dbReference type="Proteomes" id="UP000251571">
    <property type="component" value="Unassembled WGS sequence"/>
</dbReference>
<dbReference type="InterPro" id="IPR027417">
    <property type="entry name" value="P-loop_NTPase"/>
</dbReference>
<evidence type="ECO:0000256" key="10">
    <source>
        <dbReference type="ARBA" id="ARBA00022741"/>
    </source>
</evidence>
<sequence>MSAAASRFSFIAYNYEATLTSDQKKFRPMPDTPHLTLVLGHAASGKSAWAEAQVQAQDGRPTYVATATLWDDEMRAKAQTHAARRGADWDLIDGPEDLARTCRGLTGPVLVDCATMWLMGLMMEDRDWEAPTEAWIHAMAGSDATFHVVSNDVGGGVTPDNALARRFQRAQGMLNQRLAAAADAVFLVTAGLPQRLK</sequence>
<dbReference type="CDD" id="cd00544">
    <property type="entry name" value="CobU"/>
    <property type="match status" value="1"/>
</dbReference>
<dbReference type="AlphaFoldDB" id="A0A2Y9AYE8"/>
<feature type="active site" description="GMP-histidine intermediate" evidence="15">
    <location>
        <position position="81"/>
    </location>
</feature>
<evidence type="ECO:0000256" key="5">
    <source>
        <dbReference type="ARBA" id="ARBA00004692"/>
    </source>
</evidence>
<dbReference type="EC" id="2.7.1.156" evidence="14"/>
<dbReference type="Pfam" id="PF02283">
    <property type="entry name" value="CobU"/>
    <property type="match status" value="1"/>
</dbReference>
<keyword evidence="13 14" id="KW-0342">GTP-binding</keyword>
<comment type="catalytic activity">
    <reaction evidence="1 14">
        <text>adenosylcob(III)inamide + ATP = adenosylcob(III)inamide phosphate + ADP + H(+)</text>
        <dbReference type="Rhea" id="RHEA:15769"/>
        <dbReference type="ChEBI" id="CHEBI:2480"/>
        <dbReference type="ChEBI" id="CHEBI:15378"/>
        <dbReference type="ChEBI" id="CHEBI:30616"/>
        <dbReference type="ChEBI" id="CHEBI:58502"/>
        <dbReference type="ChEBI" id="CHEBI:456216"/>
        <dbReference type="EC" id="2.7.1.156"/>
    </reaction>
</comment>
<dbReference type="GO" id="GO:0008820">
    <property type="term" value="F:cobinamide phosphate guanylyltransferase activity"/>
    <property type="evidence" value="ECO:0007669"/>
    <property type="project" value="UniProtKB-UniRule"/>
</dbReference>
<dbReference type="Gene3D" id="3.40.50.300">
    <property type="entry name" value="P-loop containing nucleotide triphosphate hydrolases"/>
    <property type="match status" value="1"/>
</dbReference>
<dbReference type="SUPFAM" id="SSF52540">
    <property type="entry name" value="P-loop containing nucleoside triphosphate hydrolases"/>
    <property type="match status" value="1"/>
</dbReference>
<evidence type="ECO:0000256" key="6">
    <source>
        <dbReference type="ARBA" id="ARBA00005159"/>
    </source>
</evidence>
<evidence type="ECO:0000256" key="12">
    <source>
        <dbReference type="ARBA" id="ARBA00022840"/>
    </source>
</evidence>
<proteinExistence type="inferred from homology"/>
<evidence type="ECO:0000256" key="2">
    <source>
        <dbReference type="ARBA" id="ARBA00000711"/>
    </source>
</evidence>
<evidence type="ECO:0000313" key="18">
    <source>
        <dbReference type="EMBL" id="SSA49156.1"/>
    </source>
</evidence>
<dbReference type="GO" id="GO:0009236">
    <property type="term" value="P:cobalamin biosynthetic process"/>
    <property type="evidence" value="ECO:0007669"/>
    <property type="project" value="UniProtKB-UniRule"/>
</dbReference>
<keyword evidence="19" id="KW-1185">Reference proteome</keyword>
<dbReference type="EMBL" id="QGDJ01000009">
    <property type="protein sequence ID" value="PWJ16161.1"/>
    <property type="molecule type" value="Genomic_DNA"/>
</dbReference>
<evidence type="ECO:0000256" key="16">
    <source>
        <dbReference type="PIRSR" id="PIRSR006135-2"/>
    </source>
</evidence>
<dbReference type="PIRSF" id="PIRSF006135">
    <property type="entry name" value="CobU"/>
    <property type="match status" value="1"/>
</dbReference>
<dbReference type="GO" id="GO:0005525">
    <property type="term" value="F:GTP binding"/>
    <property type="evidence" value="ECO:0007669"/>
    <property type="project" value="UniProtKB-UniRule"/>
</dbReference>
<evidence type="ECO:0000256" key="9">
    <source>
        <dbReference type="ARBA" id="ARBA00022679"/>
    </source>
</evidence>
<dbReference type="EMBL" id="UETC01000009">
    <property type="protein sequence ID" value="SSA49156.1"/>
    <property type="molecule type" value="Genomic_DNA"/>
</dbReference>
<evidence type="ECO:0000256" key="8">
    <source>
        <dbReference type="ARBA" id="ARBA00022573"/>
    </source>
</evidence>
<evidence type="ECO:0000256" key="7">
    <source>
        <dbReference type="ARBA" id="ARBA00007490"/>
    </source>
</evidence>
<feature type="binding site" evidence="16">
    <location>
        <begin position="40"/>
        <end position="47"/>
    </location>
    <ligand>
        <name>GTP</name>
        <dbReference type="ChEBI" id="CHEBI:37565"/>
    </ligand>
</feature>
<reference evidence="17 19" key="2">
    <citation type="submission" date="2018-03" db="EMBL/GenBank/DDBJ databases">
        <title>Genomic Encyclopedia of Archaeal and Bacterial Type Strains, Phase II (KMG-II): from individual species to whole genera.</title>
        <authorList>
            <person name="Goeker M."/>
        </authorList>
    </citation>
    <scope>NUCLEOTIDE SEQUENCE [LARGE SCALE GENOMIC DNA]</scope>
    <source>
        <strain evidence="17 19">DSM 25227</strain>
    </source>
</reference>
<evidence type="ECO:0000256" key="3">
    <source>
        <dbReference type="ARBA" id="ARBA00001522"/>
    </source>
</evidence>
<comment type="catalytic activity">
    <reaction evidence="3">
        <text>adenosylcob(III)inamide + GTP = adenosylcob(III)inamide phosphate + GDP + H(+)</text>
        <dbReference type="Rhea" id="RHEA:15765"/>
        <dbReference type="ChEBI" id="CHEBI:2480"/>
        <dbReference type="ChEBI" id="CHEBI:15378"/>
        <dbReference type="ChEBI" id="CHEBI:37565"/>
        <dbReference type="ChEBI" id="CHEBI:58189"/>
        <dbReference type="ChEBI" id="CHEBI:58502"/>
        <dbReference type="EC" id="2.7.1.156"/>
    </reaction>
</comment>
<keyword evidence="18" id="KW-0548">Nucleotidyltransferase</keyword>
<keyword evidence="12 14" id="KW-0067">ATP-binding</keyword>
<organism evidence="18 20">
    <name type="scientific">Jannaschia seohaensis</name>
    <dbReference type="NCBI Taxonomy" id="475081"/>
    <lineage>
        <taxon>Bacteria</taxon>
        <taxon>Pseudomonadati</taxon>
        <taxon>Pseudomonadota</taxon>
        <taxon>Alphaproteobacteria</taxon>
        <taxon>Rhodobacterales</taxon>
        <taxon>Roseobacteraceae</taxon>
        <taxon>Jannaschia</taxon>
    </lineage>
</organism>
<evidence type="ECO:0000313" key="19">
    <source>
        <dbReference type="Proteomes" id="UP000245839"/>
    </source>
</evidence>
<keyword evidence="9 14" id="KW-0808">Transferase</keyword>
<reference evidence="18 20" key="1">
    <citation type="submission" date="2016-10" db="EMBL/GenBank/DDBJ databases">
        <authorList>
            <person name="Cai Z."/>
        </authorList>
    </citation>
    <scope>NUCLEOTIDE SEQUENCE [LARGE SCALE GENOMIC DNA]</scope>
    <source>
        <strain evidence="18 20">DSM 25227</strain>
    </source>
</reference>
<keyword evidence="8 14" id="KW-0169">Cobalamin biosynthesis</keyword>
<name>A0A2Y9AYE8_9RHOB</name>
<evidence type="ECO:0000256" key="14">
    <source>
        <dbReference type="PIRNR" id="PIRNR006135"/>
    </source>
</evidence>
<evidence type="ECO:0000313" key="17">
    <source>
        <dbReference type="EMBL" id="PWJ16161.1"/>
    </source>
</evidence>
<comment type="pathway">
    <text evidence="5 14">Cofactor biosynthesis; adenosylcobalamin biosynthesis; adenosylcobalamin from cob(II)yrinate a,c-diamide: step 6/7.</text>
</comment>
<dbReference type="PANTHER" id="PTHR34848">
    <property type="match status" value="1"/>
</dbReference>
<dbReference type="PANTHER" id="PTHR34848:SF1">
    <property type="entry name" value="BIFUNCTIONAL ADENOSYLCOBALAMIN BIOSYNTHESIS PROTEIN COBU"/>
    <property type="match status" value="1"/>
</dbReference>
<comment type="function">
    <text evidence="4 14">Catalyzes ATP-dependent phosphorylation of adenosylcobinamide and addition of GMP to adenosylcobinamide phosphate.</text>
</comment>
<evidence type="ECO:0000256" key="4">
    <source>
        <dbReference type="ARBA" id="ARBA00003889"/>
    </source>
</evidence>
<accession>A0A2Y9AYE8</accession>
<keyword evidence="10 14" id="KW-0547">Nucleotide-binding</keyword>
<feature type="binding site" evidence="16">
    <location>
        <position position="112"/>
    </location>
    <ligand>
        <name>GTP</name>
        <dbReference type="ChEBI" id="CHEBI:37565"/>
    </ligand>
</feature>
<dbReference type="InterPro" id="IPR003203">
    <property type="entry name" value="CobU/CobP"/>
</dbReference>
<evidence type="ECO:0000256" key="1">
    <source>
        <dbReference type="ARBA" id="ARBA00000312"/>
    </source>
</evidence>
<dbReference type="GO" id="GO:0043752">
    <property type="term" value="F:adenosylcobinamide kinase activity"/>
    <property type="evidence" value="ECO:0007669"/>
    <property type="project" value="UniProtKB-EC"/>
</dbReference>
<evidence type="ECO:0000256" key="15">
    <source>
        <dbReference type="PIRSR" id="PIRSR006135-1"/>
    </source>
</evidence>
<dbReference type="Proteomes" id="UP000245839">
    <property type="component" value="Unassembled WGS sequence"/>
</dbReference>